<dbReference type="GO" id="GO:0004826">
    <property type="term" value="F:phenylalanine-tRNA ligase activity"/>
    <property type="evidence" value="ECO:0007669"/>
    <property type="project" value="UniProtKB-EC"/>
</dbReference>
<dbReference type="CDD" id="cd00496">
    <property type="entry name" value="PheRS_alpha_core"/>
    <property type="match status" value="1"/>
</dbReference>
<evidence type="ECO:0000259" key="12">
    <source>
        <dbReference type="PROSITE" id="PS50862"/>
    </source>
</evidence>
<dbReference type="PANTHER" id="PTHR11538:SF40">
    <property type="entry name" value="PHENYLALANINE--TRNA LIGASE ALPHA SUBUNIT"/>
    <property type="match status" value="1"/>
</dbReference>
<keyword evidence="9" id="KW-0460">Magnesium</keyword>
<evidence type="ECO:0000256" key="11">
    <source>
        <dbReference type="ARBA" id="ARBA00023146"/>
    </source>
</evidence>
<name>A0AAW2H7X4_9NEOP</name>
<sequence>MVAEGIGALLKPFNFQTDGLHIQCGGLHPLARFKDEIKGILVGMGFAEMDTRHYVETAFWNFDSLFMSQHHPSRDPGETFYLESSAVFRVPDEYFRRVRRMHECGGFGSTGYQAKWDPGESNKLLLRTHTTSESARYLFKMAQAPFRPAKLFSVDRVFRNETVDSTHLVEFHQVEGLVVDRGLTLGHLMGTLEEFYRRMNLTKIRFKPAYNPYTEPSMEVFAYHEGMGRWMEMLRTMGFDEDVRVMAWGLSVERPAMIKYRLENIRDLLGHRVSINFVKTAGICKL</sequence>
<comment type="similarity">
    <text evidence="2">Belongs to the class-II aminoacyl-tRNA synthetase family. Phe-tRNA synthetase alpha subunit type 2 subfamily.</text>
</comment>
<dbReference type="Gene3D" id="3.30.930.10">
    <property type="entry name" value="Bira Bifunctional Protein, Domain 2"/>
    <property type="match status" value="1"/>
</dbReference>
<dbReference type="GO" id="GO:0046872">
    <property type="term" value="F:metal ion binding"/>
    <property type="evidence" value="ECO:0007669"/>
    <property type="project" value="UniProtKB-KW"/>
</dbReference>
<dbReference type="GO" id="GO:0009328">
    <property type="term" value="C:phenylalanine-tRNA ligase complex"/>
    <property type="evidence" value="ECO:0007669"/>
    <property type="project" value="TreeGrafter"/>
</dbReference>
<evidence type="ECO:0000256" key="5">
    <source>
        <dbReference type="ARBA" id="ARBA00022598"/>
    </source>
</evidence>
<dbReference type="EMBL" id="JARGDH010000006">
    <property type="protein sequence ID" value="KAL0265853.1"/>
    <property type="molecule type" value="Genomic_DNA"/>
</dbReference>
<keyword evidence="7" id="KW-0547">Nucleotide-binding</keyword>
<keyword evidence="4" id="KW-0963">Cytoplasm</keyword>
<keyword evidence="10" id="KW-0648">Protein biosynthesis</keyword>
<comment type="caution">
    <text evidence="13">The sequence shown here is derived from an EMBL/GenBank/DDBJ whole genome shotgun (WGS) entry which is preliminary data.</text>
</comment>
<dbReference type="AlphaFoldDB" id="A0AAW2H7X4"/>
<dbReference type="InterPro" id="IPR002319">
    <property type="entry name" value="Phenylalanyl-tRNA_Synthase"/>
</dbReference>
<dbReference type="GO" id="GO:0006432">
    <property type="term" value="P:phenylalanyl-tRNA aminoacylation"/>
    <property type="evidence" value="ECO:0007669"/>
    <property type="project" value="InterPro"/>
</dbReference>
<evidence type="ECO:0000256" key="4">
    <source>
        <dbReference type="ARBA" id="ARBA00022490"/>
    </source>
</evidence>
<evidence type="ECO:0000256" key="6">
    <source>
        <dbReference type="ARBA" id="ARBA00022723"/>
    </source>
</evidence>
<evidence type="ECO:0000256" key="8">
    <source>
        <dbReference type="ARBA" id="ARBA00022840"/>
    </source>
</evidence>
<evidence type="ECO:0000313" key="13">
    <source>
        <dbReference type="EMBL" id="KAL0265853.1"/>
    </source>
</evidence>
<evidence type="ECO:0000256" key="3">
    <source>
        <dbReference type="ARBA" id="ARBA00012814"/>
    </source>
</evidence>
<evidence type="ECO:0000256" key="1">
    <source>
        <dbReference type="ARBA" id="ARBA00004496"/>
    </source>
</evidence>
<dbReference type="PANTHER" id="PTHR11538">
    <property type="entry name" value="PHENYLALANYL-TRNA SYNTHETASE"/>
    <property type="match status" value="1"/>
</dbReference>
<feature type="domain" description="Aminoacyl-transfer RNA synthetases class-II family profile" evidence="12">
    <location>
        <begin position="45"/>
        <end position="286"/>
    </location>
</feature>
<organism evidence="13">
    <name type="scientific">Menopon gallinae</name>
    <name type="common">poultry shaft louse</name>
    <dbReference type="NCBI Taxonomy" id="328185"/>
    <lineage>
        <taxon>Eukaryota</taxon>
        <taxon>Metazoa</taxon>
        <taxon>Ecdysozoa</taxon>
        <taxon>Arthropoda</taxon>
        <taxon>Hexapoda</taxon>
        <taxon>Insecta</taxon>
        <taxon>Pterygota</taxon>
        <taxon>Neoptera</taxon>
        <taxon>Paraneoptera</taxon>
        <taxon>Psocodea</taxon>
        <taxon>Troctomorpha</taxon>
        <taxon>Phthiraptera</taxon>
        <taxon>Amblycera</taxon>
        <taxon>Menoponidae</taxon>
        <taxon>Menopon</taxon>
    </lineage>
</organism>
<evidence type="ECO:0000256" key="10">
    <source>
        <dbReference type="ARBA" id="ARBA00022917"/>
    </source>
</evidence>
<dbReference type="EC" id="6.1.1.20" evidence="3"/>
<dbReference type="InterPro" id="IPR045864">
    <property type="entry name" value="aa-tRNA-synth_II/BPL/LPL"/>
</dbReference>
<keyword evidence="8" id="KW-0067">ATP-binding</keyword>
<dbReference type="GO" id="GO:0005829">
    <property type="term" value="C:cytosol"/>
    <property type="evidence" value="ECO:0007669"/>
    <property type="project" value="TreeGrafter"/>
</dbReference>
<dbReference type="PROSITE" id="PS50862">
    <property type="entry name" value="AA_TRNA_LIGASE_II"/>
    <property type="match status" value="1"/>
</dbReference>
<accession>A0AAW2H7X4</accession>
<protein>
    <recommendedName>
        <fullName evidence="3">phenylalanine--tRNA ligase</fullName>
        <ecNumber evidence="3">6.1.1.20</ecNumber>
    </recommendedName>
</protein>
<dbReference type="InterPro" id="IPR004529">
    <property type="entry name" value="Phe-tRNA-synth_IIc_asu"/>
</dbReference>
<dbReference type="SUPFAM" id="SSF55681">
    <property type="entry name" value="Class II aaRS and biotin synthetases"/>
    <property type="match status" value="1"/>
</dbReference>
<dbReference type="GO" id="GO:0000049">
    <property type="term" value="F:tRNA binding"/>
    <property type="evidence" value="ECO:0007669"/>
    <property type="project" value="InterPro"/>
</dbReference>
<evidence type="ECO:0000256" key="7">
    <source>
        <dbReference type="ARBA" id="ARBA00022741"/>
    </source>
</evidence>
<comment type="subcellular location">
    <subcellularLocation>
        <location evidence="1">Cytoplasm</location>
    </subcellularLocation>
</comment>
<dbReference type="NCBIfam" id="TIGR00468">
    <property type="entry name" value="pheS"/>
    <property type="match status" value="1"/>
</dbReference>
<keyword evidence="11" id="KW-0030">Aminoacyl-tRNA synthetase</keyword>
<dbReference type="GO" id="GO:0005524">
    <property type="term" value="F:ATP binding"/>
    <property type="evidence" value="ECO:0007669"/>
    <property type="project" value="UniProtKB-KW"/>
</dbReference>
<dbReference type="InterPro" id="IPR006195">
    <property type="entry name" value="aa-tRNA-synth_II"/>
</dbReference>
<reference evidence="13" key="1">
    <citation type="journal article" date="2024" name="Gigascience">
        <title>Chromosome-level genome of the poultry shaft louse Menopon gallinae provides insight into the host-switching and adaptive evolution of parasitic lice.</title>
        <authorList>
            <person name="Xu Y."/>
            <person name="Ma L."/>
            <person name="Liu S."/>
            <person name="Liang Y."/>
            <person name="Liu Q."/>
            <person name="He Z."/>
            <person name="Tian L."/>
            <person name="Duan Y."/>
            <person name="Cai W."/>
            <person name="Li H."/>
            <person name="Song F."/>
        </authorList>
    </citation>
    <scope>NUCLEOTIDE SEQUENCE</scope>
    <source>
        <strain evidence="13">Cailab_2023a</strain>
    </source>
</reference>
<keyword evidence="6" id="KW-0479">Metal-binding</keyword>
<evidence type="ECO:0000256" key="2">
    <source>
        <dbReference type="ARBA" id="ARBA00006703"/>
    </source>
</evidence>
<gene>
    <name evidence="13" type="ORF">PYX00_011570</name>
</gene>
<proteinExistence type="inferred from homology"/>
<keyword evidence="5" id="KW-0436">Ligase</keyword>
<evidence type="ECO:0000256" key="9">
    <source>
        <dbReference type="ARBA" id="ARBA00022842"/>
    </source>
</evidence>
<dbReference type="Pfam" id="PF01409">
    <property type="entry name" value="tRNA-synt_2d"/>
    <property type="match status" value="1"/>
</dbReference>